<protein>
    <submittedName>
        <fullName evidence="1">Uncharacterized protein</fullName>
    </submittedName>
</protein>
<evidence type="ECO:0000313" key="1">
    <source>
        <dbReference type="EMBL" id="KAF9762064.1"/>
    </source>
</evidence>
<dbReference type="Proteomes" id="UP000740883">
    <property type="component" value="Unassembled WGS sequence"/>
</dbReference>
<evidence type="ECO:0000313" key="2">
    <source>
        <dbReference type="Proteomes" id="UP000740883"/>
    </source>
</evidence>
<organism evidence="1 2">
    <name type="scientific">Nosema granulosis</name>
    <dbReference type="NCBI Taxonomy" id="83296"/>
    <lineage>
        <taxon>Eukaryota</taxon>
        <taxon>Fungi</taxon>
        <taxon>Fungi incertae sedis</taxon>
        <taxon>Microsporidia</taxon>
        <taxon>Nosematidae</taxon>
        <taxon>Nosema</taxon>
    </lineage>
</organism>
<comment type="caution">
    <text evidence="1">The sequence shown here is derived from an EMBL/GenBank/DDBJ whole genome shotgun (WGS) entry which is preliminary data.</text>
</comment>
<dbReference type="EMBL" id="SBJO01000216">
    <property type="protein sequence ID" value="KAF9762064.1"/>
    <property type="molecule type" value="Genomic_DNA"/>
</dbReference>
<proteinExistence type="predicted"/>
<name>A0A9P6H097_9MICR</name>
<accession>A0A9P6H097</accession>
<keyword evidence="2" id="KW-1185">Reference proteome</keyword>
<reference evidence="1 2" key="1">
    <citation type="journal article" date="2020" name="Genome Biol. Evol.">
        <title>Comparative genomics of strictly vertically transmitted, feminizing microsporidia endosymbionts of amphipod crustaceans.</title>
        <authorList>
            <person name="Cormier A."/>
            <person name="Chebbi M.A."/>
            <person name="Giraud I."/>
            <person name="Wattier R."/>
            <person name="Teixeira M."/>
            <person name="Gilbert C."/>
            <person name="Rigaud T."/>
            <person name="Cordaux R."/>
        </authorList>
    </citation>
    <scope>NUCLEOTIDE SEQUENCE [LARGE SCALE GENOMIC DNA]</scope>
    <source>
        <strain evidence="1 2">Ou3-Ou53</strain>
    </source>
</reference>
<gene>
    <name evidence="1" type="ORF">NGRA_2234</name>
</gene>
<sequence length="397" mass="45931">MLNISNCKYKPSIGYCGREDINITAMAGILNNLDIDLKIIEAKCNSNPNIENYCTLRFEVIDLDKKNNDVCSIFYYTDKVNFEISKILPNGSFGFLRYIFNTESGIGYLDNICSYITHNNTVKLINPSRVEIEEMKQYIQMLLYDIIWSFSSFFGCLPLSKTEIDGKLNLIGQLKLYEPLSVEDVKLLKQIILVCMKMVQDNKNMPCRWIKKKLFHELVGFQFDPDTVMNFYNSAKPSLEIYKSVAKQVIDIINLIDISEMIERSLIYRNASIFQCRPICISGISFNTKIRSTDLKIQRCLILYIQDFCGIYFIRYCEIEIFKFCDKSLLEMVLCLPQSNETIGISIKFYVDMNSYKIVIPFGECKNADSIRIIIKNALGDEICNRLVSIQDLINDF</sequence>
<dbReference type="AlphaFoldDB" id="A0A9P6H097"/>